<name>A0ABT4KKS7_9HYPH</name>
<sequence length="132" mass="14906">MKPDEFLNTIYLGDRACKTIMLDGWKKEVKIQVDAISRVRGETWDFYTAEDIEDGFLVFEGVDYISFDPPGIIPNDDFGDIEFLGFDDGRFTVMISMGFCDEAGVYGSVKTKIRAKAVAIEKPGEEDARIRD</sequence>
<comment type="caution">
    <text evidence="1">The sequence shown here is derived from an EMBL/GenBank/DDBJ whole genome shotgun (WGS) entry which is preliminary data.</text>
</comment>
<proteinExistence type="predicted"/>
<dbReference type="Pfam" id="PF19772">
    <property type="entry name" value="DUF6258"/>
    <property type="match status" value="1"/>
</dbReference>
<keyword evidence="2" id="KW-1185">Reference proteome</keyword>
<protein>
    <submittedName>
        <fullName evidence="1">DUF6258 family protein</fullName>
    </submittedName>
</protein>
<evidence type="ECO:0000313" key="2">
    <source>
        <dbReference type="Proteomes" id="UP001079430"/>
    </source>
</evidence>
<dbReference type="RefSeq" id="WP_173513078.1">
    <property type="nucleotide sequence ID" value="NZ_JABEKV010000004.1"/>
</dbReference>
<dbReference type="Proteomes" id="UP001079430">
    <property type="component" value="Unassembled WGS sequence"/>
</dbReference>
<evidence type="ECO:0000313" key="1">
    <source>
        <dbReference type="EMBL" id="MCZ4092571.1"/>
    </source>
</evidence>
<gene>
    <name evidence="1" type="ORF">O3W52_21645</name>
</gene>
<dbReference type="InterPro" id="IPR046225">
    <property type="entry name" value="DUF6258"/>
</dbReference>
<organism evidence="1 2">
    <name type="scientific">Sinorhizobium psoraleae</name>
    <dbReference type="NCBI Taxonomy" id="520838"/>
    <lineage>
        <taxon>Bacteria</taxon>
        <taxon>Pseudomonadati</taxon>
        <taxon>Pseudomonadota</taxon>
        <taxon>Alphaproteobacteria</taxon>
        <taxon>Hyphomicrobiales</taxon>
        <taxon>Rhizobiaceae</taxon>
        <taxon>Sinorhizobium/Ensifer group</taxon>
        <taxon>Sinorhizobium</taxon>
    </lineage>
</organism>
<accession>A0ABT4KKS7</accession>
<reference evidence="1" key="1">
    <citation type="submission" date="2022-10" db="EMBL/GenBank/DDBJ databases">
        <title>Whole genome sequencing of three plant growth promoting bacteria isolated from Vachellia tortilis subsp. raddiana in Morocco.</title>
        <authorList>
            <person name="Hnini M."/>
            <person name="Zouagui R."/>
            <person name="Zouagui H."/>
            <person name="Chemao Elfihri M.-W."/>
            <person name="Ibrahimi A."/>
            <person name="Sbabou L."/>
            <person name="Aurag J."/>
        </authorList>
    </citation>
    <scope>NUCLEOTIDE SEQUENCE</scope>
    <source>
        <strain evidence="1">LMR678</strain>
    </source>
</reference>
<dbReference type="EMBL" id="JAPVOI010000004">
    <property type="protein sequence ID" value="MCZ4092571.1"/>
    <property type="molecule type" value="Genomic_DNA"/>
</dbReference>